<feature type="transmembrane region" description="Helical" evidence="6">
    <location>
        <begin position="109"/>
        <end position="125"/>
    </location>
</feature>
<dbReference type="Proteomes" id="UP001596022">
    <property type="component" value="Unassembled WGS sequence"/>
</dbReference>
<dbReference type="PANTHER" id="PTHR43701">
    <property type="entry name" value="MEMBRANE TRANSPORTER PROTEIN MJ0441-RELATED"/>
    <property type="match status" value="1"/>
</dbReference>
<keyword evidence="8" id="KW-1185">Reference proteome</keyword>
<feature type="transmembrane region" description="Helical" evidence="6">
    <location>
        <begin position="52"/>
        <end position="71"/>
    </location>
</feature>
<name>A0ABV9GNU5_9BACL</name>
<dbReference type="PANTHER" id="PTHR43701:SF13">
    <property type="entry name" value="MEMBRANE TRANSPORTER PROTEIN YRKJ-RELATED"/>
    <property type="match status" value="1"/>
</dbReference>
<keyword evidence="4 6" id="KW-1133">Transmembrane helix</keyword>
<feature type="transmembrane region" description="Helical" evidence="6">
    <location>
        <begin position="83"/>
        <end position="103"/>
    </location>
</feature>
<gene>
    <name evidence="7" type="ORF">ACFO4N_07610</name>
</gene>
<evidence type="ECO:0000256" key="3">
    <source>
        <dbReference type="ARBA" id="ARBA00022692"/>
    </source>
</evidence>
<comment type="subcellular location">
    <subcellularLocation>
        <location evidence="6">Cell membrane</location>
        <topology evidence="6">Multi-pass membrane protein</topology>
    </subcellularLocation>
    <subcellularLocation>
        <location evidence="1">Membrane</location>
        <topology evidence="1">Multi-pass membrane protein</topology>
    </subcellularLocation>
</comment>
<keyword evidence="6" id="KW-1003">Cell membrane</keyword>
<dbReference type="InterPro" id="IPR051598">
    <property type="entry name" value="TSUP/Inactive_protease-like"/>
</dbReference>
<dbReference type="EMBL" id="JBHSFW010000002">
    <property type="protein sequence ID" value="MFC4618601.1"/>
    <property type="molecule type" value="Genomic_DNA"/>
</dbReference>
<feature type="transmembrane region" description="Helical" evidence="6">
    <location>
        <begin position="7"/>
        <end position="32"/>
    </location>
</feature>
<evidence type="ECO:0000256" key="5">
    <source>
        <dbReference type="ARBA" id="ARBA00023136"/>
    </source>
</evidence>
<comment type="caution">
    <text evidence="7">The sequence shown here is derived from an EMBL/GenBank/DDBJ whole genome shotgun (WGS) entry which is preliminary data.</text>
</comment>
<evidence type="ECO:0000313" key="8">
    <source>
        <dbReference type="Proteomes" id="UP001596022"/>
    </source>
</evidence>
<evidence type="ECO:0000256" key="6">
    <source>
        <dbReference type="RuleBase" id="RU363041"/>
    </source>
</evidence>
<feature type="transmembrane region" description="Helical" evidence="6">
    <location>
        <begin position="238"/>
        <end position="260"/>
    </location>
</feature>
<accession>A0ABV9GNU5</accession>
<keyword evidence="5 6" id="KW-0472">Membrane</keyword>
<feature type="transmembrane region" description="Helical" evidence="6">
    <location>
        <begin position="145"/>
        <end position="176"/>
    </location>
</feature>
<proteinExistence type="inferred from homology"/>
<dbReference type="InterPro" id="IPR002781">
    <property type="entry name" value="TM_pro_TauE-like"/>
</dbReference>
<evidence type="ECO:0000256" key="4">
    <source>
        <dbReference type="ARBA" id="ARBA00022989"/>
    </source>
</evidence>
<keyword evidence="3 6" id="KW-0812">Transmembrane</keyword>
<evidence type="ECO:0000256" key="2">
    <source>
        <dbReference type="ARBA" id="ARBA00009142"/>
    </source>
</evidence>
<feature type="transmembrane region" description="Helical" evidence="6">
    <location>
        <begin position="208"/>
        <end position="226"/>
    </location>
</feature>
<dbReference type="Pfam" id="PF01925">
    <property type="entry name" value="TauE"/>
    <property type="match status" value="1"/>
</dbReference>
<feature type="transmembrane region" description="Helical" evidence="6">
    <location>
        <begin position="182"/>
        <end position="201"/>
    </location>
</feature>
<evidence type="ECO:0000256" key="1">
    <source>
        <dbReference type="ARBA" id="ARBA00004141"/>
    </source>
</evidence>
<comment type="similarity">
    <text evidence="2 6">Belongs to the 4-toluene sulfonate uptake permease (TSUP) (TC 2.A.102) family.</text>
</comment>
<reference evidence="8" key="1">
    <citation type="journal article" date="2019" name="Int. J. Syst. Evol. Microbiol.">
        <title>The Global Catalogue of Microorganisms (GCM) 10K type strain sequencing project: providing services to taxonomists for standard genome sequencing and annotation.</title>
        <authorList>
            <consortium name="The Broad Institute Genomics Platform"/>
            <consortium name="The Broad Institute Genome Sequencing Center for Infectious Disease"/>
            <person name="Wu L."/>
            <person name="Ma J."/>
        </authorList>
    </citation>
    <scope>NUCLEOTIDE SEQUENCE [LARGE SCALE GENOMIC DNA]</scope>
    <source>
        <strain evidence="8">CGMCC 1.16306</strain>
    </source>
</reference>
<sequence length="262" mass="27461">MSIYFMITLFILGFIGSFLSGMLGVGGAIVNYPLLLYIPSMIGLTALSSHEVSGIVAAQVFFATLSGVLAYRKGGYLNKGLILYMGISSLAGSLIGGFGSRWVSGDAVNLVYGVLALLAVVLMFIPRRAPENSEGGAPLQYNRLLAVVLSFSVGICAGIVGAGGAFLLVPIMLVILKIPVRVTVATSLAVTFISSIGSITGKLMTQQVLYLPALIIVIASIIASPLGAKLGQKLNARVLKVILFILILAATIKIWIGLFMTH</sequence>
<organism evidence="7 8">
    <name type="scientific">Camelliibacillus cellulosilyticus</name>
    <dbReference type="NCBI Taxonomy" id="2174486"/>
    <lineage>
        <taxon>Bacteria</taxon>
        <taxon>Bacillati</taxon>
        <taxon>Bacillota</taxon>
        <taxon>Bacilli</taxon>
        <taxon>Bacillales</taxon>
        <taxon>Sporolactobacillaceae</taxon>
        <taxon>Camelliibacillus</taxon>
    </lineage>
</organism>
<evidence type="ECO:0000313" key="7">
    <source>
        <dbReference type="EMBL" id="MFC4618601.1"/>
    </source>
</evidence>
<protein>
    <recommendedName>
        <fullName evidence="6">Probable membrane transporter protein</fullName>
    </recommendedName>
</protein>
<dbReference type="RefSeq" id="WP_376845643.1">
    <property type="nucleotide sequence ID" value="NZ_JBHSFW010000002.1"/>
</dbReference>